<evidence type="ECO:0000259" key="8">
    <source>
        <dbReference type="Pfam" id="PF01757"/>
    </source>
</evidence>
<proteinExistence type="inferred from homology"/>
<feature type="transmembrane region" description="Helical" evidence="7">
    <location>
        <begin position="165"/>
        <end position="186"/>
    </location>
</feature>
<name>A0A2A7ASV5_9FIRM</name>
<evidence type="ECO:0000313" key="10">
    <source>
        <dbReference type="Proteomes" id="UP000220005"/>
    </source>
</evidence>
<keyword evidence="5 7" id="KW-1133">Transmembrane helix</keyword>
<dbReference type="GO" id="GO:0016413">
    <property type="term" value="F:O-acetyltransferase activity"/>
    <property type="evidence" value="ECO:0007669"/>
    <property type="project" value="TreeGrafter"/>
</dbReference>
<evidence type="ECO:0000256" key="2">
    <source>
        <dbReference type="ARBA" id="ARBA00007400"/>
    </source>
</evidence>
<feature type="domain" description="Acyltransferase 3" evidence="8">
    <location>
        <begin position="16"/>
        <end position="341"/>
    </location>
</feature>
<dbReference type="EMBL" id="NMTY01000004">
    <property type="protein sequence ID" value="PDX82190.1"/>
    <property type="molecule type" value="Genomic_DNA"/>
</dbReference>
<feature type="transmembrane region" description="Helical" evidence="7">
    <location>
        <begin position="323"/>
        <end position="342"/>
    </location>
</feature>
<keyword evidence="6 7" id="KW-0472">Membrane</keyword>
<evidence type="ECO:0000256" key="3">
    <source>
        <dbReference type="ARBA" id="ARBA00022475"/>
    </source>
</evidence>
<feature type="transmembrane region" description="Helical" evidence="7">
    <location>
        <begin position="47"/>
        <end position="72"/>
    </location>
</feature>
<organism evidence="9 10">
    <name type="scientific">Faecalibacterium prausnitzii</name>
    <dbReference type="NCBI Taxonomy" id="853"/>
    <lineage>
        <taxon>Bacteria</taxon>
        <taxon>Bacillati</taxon>
        <taxon>Bacillota</taxon>
        <taxon>Clostridia</taxon>
        <taxon>Eubacteriales</taxon>
        <taxon>Oscillospiraceae</taxon>
        <taxon>Faecalibacterium</taxon>
    </lineage>
</organism>
<dbReference type="GO" id="GO:0009246">
    <property type="term" value="P:enterobacterial common antigen biosynthetic process"/>
    <property type="evidence" value="ECO:0007669"/>
    <property type="project" value="TreeGrafter"/>
</dbReference>
<feature type="transmembrane region" description="Helical" evidence="7">
    <location>
        <begin position="134"/>
        <end position="153"/>
    </location>
</feature>
<comment type="caution">
    <text evidence="9">The sequence shown here is derived from an EMBL/GenBank/DDBJ whole genome shotgun (WGS) entry which is preliminary data.</text>
</comment>
<keyword evidence="4 7" id="KW-0812">Transmembrane</keyword>
<evidence type="ECO:0000256" key="4">
    <source>
        <dbReference type="ARBA" id="ARBA00022692"/>
    </source>
</evidence>
<evidence type="ECO:0000256" key="5">
    <source>
        <dbReference type="ARBA" id="ARBA00022989"/>
    </source>
</evidence>
<evidence type="ECO:0000256" key="7">
    <source>
        <dbReference type="SAM" id="Phobius"/>
    </source>
</evidence>
<feature type="transmembrane region" description="Helical" evidence="7">
    <location>
        <begin position="192"/>
        <end position="211"/>
    </location>
</feature>
<comment type="similarity">
    <text evidence="2">Belongs to the acyltransferase 3 family.</text>
</comment>
<comment type="subcellular location">
    <subcellularLocation>
        <location evidence="1">Cell membrane</location>
        <topology evidence="1">Multi-pass membrane protein</topology>
    </subcellularLocation>
</comment>
<feature type="transmembrane region" description="Helical" evidence="7">
    <location>
        <begin position="256"/>
        <end position="275"/>
    </location>
</feature>
<evidence type="ECO:0000313" key="9">
    <source>
        <dbReference type="EMBL" id="PDX82190.1"/>
    </source>
</evidence>
<feature type="transmembrane region" description="Helical" evidence="7">
    <location>
        <begin position="223"/>
        <end position="244"/>
    </location>
</feature>
<keyword evidence="3" id="KW-1003">Cell membrane</keyword>
<dbReference type="Pfam" id="PF01757">
    <property type="entry name" value="Acyl_transf_3"/>
    <property type="match status" value="1"/>
</dbReference>
<dbReference type="AlphaFoldDB" id="A0A2A7ASV5"/>
<evidence type="ECO:0000256" key="1">
    <source>
        <dbReference type="ARBA" id="ARBA00004651"/>
    </source>
</evidence>
<feature type="transmembrane region" description="Helical" evidence="7">
    <location>
        <begin position="93"/>
        <end position="114"/>
    </location>
</feature>
<feature type="transmembrane region" description="Helical" evidence="7">
    <location>
        <begin position="21"/>
        <end position="41"/>
    </location>
</feature>
<dbReference type="GO" id="GO:0005886">
    <property type="term" value="C:plasma membrane"/>
    <property type="evidence" value="ECO:0007669"/>
    <property type="project" value="UniProtKB-SubCell"/>
</dbReference>
<dbReference type="Proteomes" id="UP000220005">
    <property type="component" value="Unassembled WGS sequence"/>
</dbReference>
<sequence>MDMIEQKANVAQYNPTIDVMNIAACVAVVALHVNGGIWGFARNLNWAMMLITECVCYWAVPVFFMITGATLLDYRLRYSTKVFFQKRFTKTGIPFIFWSIVSIFWAVYISHYLPPDVLSNLGSFLDAIVNTKGMSIYWFFPPLFALYLAIPVFSQISEDKRKNTFLYGSAIAFIICSCLPLLLSFLKVSFNMPVIGGAGYCEYLFLGYYITHYNIPKKIRTRMIYPLGAFGLLLRYVGTLVESFHIEAVGGTFSGYERFPCVVFSVAVFVWFWYHDWSFLNSGKKKHFLRVVSGASFGVYLTHFYILRYFVDTLQLDMQSWQWRVWGVPAVYLSSLIITLALKRVPRINKLVP</sequence>
<dbReference type="PANTHER" id="PTHR40074:SF2">
    <property type="entry name" value="O-ACETYLTRANSFERASE WECH"/>
    <property type="match status" value="1"/>
</dbReference>
<feature type="transmembrane region" description="Helical" evidence="7">
    <location>
        <begin position="287"/>
        <end position="311"/>
    </location>
</feature>
<protein>
    <recommendedName>
        <fullName evidence="8">Acyltransferase 3 domain-containing protein</fullName>
    </recommendedName>
</protein>
<dbReference type="RefSeq" id="WP_097838693.1">
    <property type="nucleotide sequence ID" value="NZ_NMTY01000004.1"/>
</dbReference>
<evidence type="ECO:0000256" key="6">
    <source>
        <dbReference type="ARBA" id="ARBA00023136"/>
    </source>
</evidence>
<reference evidence="9 10" key="1">
    <citation type="journal article" date="2017" name="Front. Microbiol.">
        <title>New Insights into the Diversity of the Genus Faecalibacterium.</title>
        <authorList>
            <person name="Benevides L."/>
            <person name="Burman S."/>
            <person name="Martin R."/>
            <person name="Robert V."/>
            <person name="Thomas M."/>
            <person name="Miquel S."/>
            <person name="Chain F."/>
            <person name="Sokol H."/>
            <person name="Bermudez-Humaran L.G."/>
            <person name="Morrison M."/>
            <person name="Langella P."/>
            <person name="Azevedo V.A."/>
            <person name="Chatel J.M."/>
            <person name="Soares S."/>
        </authorList>
    </citation>
    <scope>NUCLEOTIDE SEQUENCE [LARGE SCALE GENOMIC DNA]</scope>
    <source>
        <strain evidence="9 10">CNCM I 4575</strain>
    </source>
</reference>
<dbReference type="PANTHER" id="PTHR40074">
    <property type="entry name" value="O-ACETYLTRANSFERASE WECH"/>
    <property type="match status" value="1"/>
</dbReference>
<accession>A0A2A7ASV5</accession>
<dbReference type="InterPro" id="IPR002656">
    <property type="entry name" value="Acyl_transf_3_dom"/>
</dbReference>
<gene>
    <name evidence="9" type="ORF">CGS58_01595</name>
</gene>